<dbReference type="RefSeq" id="WP_261273435.1">
    <property type="nucleotide sequence ID" value="NZ_JAMTCC010000033.1"/>
</dbReference>
<protein>
    <submittedName>
        <fullName evidence="1">Uncharacterized protein</fullName>
    </submittedName>
</protein>
<proteinExistence type="predicted"/>
<keyword evidence="2" id="KW-1185">Reference proteome</keyword>
<gene>
    <name evidence="1" type="ORF">NE536_17115</name>
</gene>
<dbReference type="Proteomes" id="UP001155604">
    <property type="component" value="Unassembled WGS sequence"/>
</dbReference>
<name>A0A9X2WXU7_9GAMM</name>
<reference evidence="1" key="1">
    <citation type="journal article" date="2023" name="Int. J. Syst. Evol. Microbiol.">
        <title>&lt;i&gt;Shewanella septentrionalis&lt;/i&gt; sp. nov. and &lt;i&gt;Shewanella holmiensis&lt;/i&gt; sp. nov., isolated from Baltic Sea water and sediments.</title>
        <authorList>
            <person name="Martin-Rodriguez A.J."/>
            <person name="Thorell K."/>
            <person name="Joffre E."/>
            <person name="Jensie-Markopoulos S."/>
            <person name="Moore E.R.B."/>
            <person name="Sjoling A."/>
        </authorList>
    </citation>
    <scope>NUCLEOTIDE SEQUENCE</scope>
    <source>
        <strain evidence="1">SP1W3</strain>
    </source>
</reference>
<organism evidence="1 2">
    <name type="scientific">Shewanella septentrionalis</name>
    <dbReference type="NCBI Taxonomy" id="2952223"/>
    <lineage>
        <taxon>Bacteria</taxon>
        <taxon>Pseudomonadati</taxon>
        <taxon>Pseudomonadota</taxon>
        <taxon>Gammaproteobacteria</taxon>
        <taxon>Alteromonadales</taxon>
        <taxon>Shewanellaceae</taxon>
        <taxon>Shewanella</taxon>
    </lineage>
</organism>
<accession>A0A9X2WXU7</accession>
<evidence type="ECO:0000313" key="1">
    <source>
        <dbReference type="EMBL" id="MCT7947082.1"/>
    </source>
</evidence>
<evidence type="ECO:0000313" key="2">
    <source>
        <dbReference type="Proteomes" id="UP001155604"/>
    </source>
</evidence>
<dbReference type="EMBL" id="JAMTCC010000033">
    <property type="protein sequence ID" value="MCT7947082.1"/>
    <property type="molecule type" value="Genomic_DNA"/>
</dbReference>
<dbReference type="AlphaFoldDB" id="A0A9X2WXU7"/>
<sequence length="110" mass="11934">MTTLVIHHPEEEVAANQKKSFSICCSTGIGQGFAISKAKVAILKLGDKVVILCNTKGFERRAEGVLDKLIHSGATGSGLKRYDVYIKNISQVGYHRSDFGKLTHNGIAVF</sequence>
<comment type="caution">
    <text evidence="1">The sequence shown here is derived from an EMBL/GenBank/DDBJ whole genome shotgun (WGS) entry which is preliminary data.</text>
</comment>